<protein>
    <submittedName>
        <fullName evidence="2">Uma2 family endonuclease</fullName>
    </submittedName>
</protein>
<evidence type="ECO:0000313" key="2">
    <source>
        <dbReference type="EMBL" id="MDQ0166322.1"/>
    </source>
</evidence>
<dbReference type="PANTHER" id="PTHR34107:SF4">
    <property type="entry name" value="SLL1222 PROTEIN"/>
    <property type="match status" value="1"/>
</dbReference>
<dbReference type="SUPFAM" id="SSF52980">
    <property type="entry name" value="Restriction endonuclease-like"/>
    <property type="match status" value="1"/>
</dbReference>
<sequence length="201" mass="23031">MKPTKRKTKVKENSLTYHDYANLSNDGNNYELVDGALELMTPSPTPKHQLVSFYMQKVLTDSCLSYYIVLSSPVDLILSDTEVRQPDLVMVHRDRISMISKRGIEGVPDLVVEILSPHSVKRDKQSKLKSYAKHQIPEYWIVDPANEALEQYMLTNNEKSKAERHYELINVYDRTETVQSERLSCVSFTVAQIVEPASELP</sequence>
<dbReference type="EMBL" id="JAUSTY010000008">
    <property type="protein sequence ID" value="MDQ0166322.1"/>
    <property type="molecule type" value="Genomic_DNA"/>
</dbReference>
<organism evidence="2 3">
    <name type="scientific">Caldalkalibacillus horti</name>
    <dbReference type="NCBI Taxonomy" id="77523"/>
    <lineage>
        <taxon>Bacteria</taxon>
        <taxon>Bacillati</taxon>
        <taxon>Bacillota</taxon>
        <taxon>Bacilli</taxon>
        <taxon>Bacillales</taxon>
        <taxon>Bacillaceae</taxon>
        <taxon>Caldalkalibacillus</taxon>
    </lineage>
</organism>
<comment type="caution">
    <text evidence="2">The sequence shown here is derived from an EMBL/GenBank/DDBJ whole genome shotgun (WGS) entry which is preliminary data.</text>
</comment>
<keyword evidence="2" id="KW-0378">Hydrolase</keyword>
<accession>A0ABT9VZR8</accession>
<dbReference type="InterPro" id="IPR008538">
    <property type="entry name" value="Uma2"/>
</dbReference>
<proteinExistence type="predicted"/>
<keyword evidence="2" id="KW-0540">Nuclease</keyword>
<feature type="domain" description="Putative restriction endonuclease" evidence="1">
    <location>
        <begin position="18"/>
        <end position="182"/>
    </location>
</feature>
<evidence type="ECO:0000259" key="1">
    <source>
        <dbReference type="Pfam" id="PF05685"/>
    </source>
</evidence>
<dbReference type="InterPro" id="IPR012296">
    <property type="entry name" value="Nuclease_put_TT1808"/>
</dbReference>
<dbReference type="InterPro" id="IPR011335">
    <property type="entry name" value="Restrct_endonuc-II-like"/>
</dbReference>
<dbReference type="Gene3D" id="3.90.1570.10">
    <property type="entry name" value="tt1808, chain A"/>
    <property type="match status" value="1"/>
</dbReference>
<dbReference type="Proteomes" id="UP001235840">
    <property type="component" value="Unassembled WGS sequence"/>
</dbReference>
<gene>
    <name evidence="2" type="ORF">J2S11_002226</name>
</gene>
<dbReference type="CDD" id="cd06260">
    <property type="entry name" value="DUF820-like"/>
    <property type="match status" value="1"/>
</dbReference>
<evidence type="ECO:0000313" key="3">
    <source>
        <dbReference type="Proteomes" id="UP001235840"/>
    </source>
</evidence>
<name>A0ABT9VZR8_9BACI</name>
<dbReference type="PANTHER" id="PTHR34107">
    <property type="entry name" value="SLL0198 PROTEIN-RELATED"/>
    <property type="match status" value="1"/>
</dbReference>
<dbReference type="GO" id="GO:0004519">
    <property type="term" value="F:endonuclease activity"/>
    <property type="evidence" value="ECO:0007669"/>
    <property type="project" value="UniProtKB-KW"/>
</dbReference>
<dbReference type="RefSeq" id="WP_307394429.1">
    <property type="nucleotide sequence ID" value="NZ_BAAADK010000020.1"/>
</dbReference>
<dbReference type="Pfam" id="PF05685">
    <property type="entry name" value="Uma2"/>
    <property type="match status" value="1"/>
</dbReference>
<keyword evidence="3" id="KW-1185">Reference proteome</keyword>
<reference evidence="2 3" key="1">
    <citation type="submission" date="2023-07" db="EMBL/GenBank/DDBJ databases">
        <title>Genomic Encyclopedia of Type Strains, Phase IV (KMG-IV): sequencing the most valuable type-strain genomes for metagenomic binning, comparative biology and taxonomic classification.</title>
        <authorList>
            <person name="Goeker M."/>
        </authorList>
    </citation>
    <scope>NUCLEOTIDE SEQUENCE [LARGE SCALE GENOMIC DNA]</scope>
    <source>
        <strain evidence="2 3">DSM 12751</strain>
    </source>
</reference>
<keyword evidence="2" id="KW-0255">Endonuclease</keyword>